<dbReference type="SMART" id="SM00448">
    <property type="entry name" value="REC"/>
    <property type="match status" value="1"/>
</dbReference>
<evidence type="ECO:0000313" key="4">
    <source>
        <dbReference type="EMBL" id="OQP63786.1"/>
    </source>
</evidence>
<evidence type="ECO:0000313" key="5">
    <source>
        <dbReference type="Proteomes" id="UP000192796"/>
    </source>
</evidence>
<dbReference type="GO" id="GO:0000156">
    <property type="term" value="F:phosphorelay response regulator activity"/>
    <property type="evidence" value="ECO:0007669"/>
    <property type="project" value="InterPro"/>
</dbReference>
<keyword evidence="1" id="KW-0597">Phosphoprotein</keyword>
<dbReference type="InterPro" id="IPR007492">
    <property type="entry name" value="LytTR_DNA-bd_dom"/>
</dbReference>
<dbReference type="PROSITE" id="PS50110">
    <property type="entry name" value="RESPONSE_REGULATORY"/>
    <property type="match status" value="1"/>
</dbReference>
<dbReference type="PANTHER" id="PTHR37299:SF1">
    <property type="entry name" value="STAGE 0 SPORULATION PROTEIN A HOMOLOG"/>
    <property type="match status" value="1"/>
</dbReference>
<dbReference type="STRING" id="1703345.A3860_22875"/>
<dbReference type="AlphaFoldDB" id="A0A1V9FZW7"/>
<dbReference type="SUPFAM" id="SSF52172">
    <property type="entry name" value="CheY-like"/>
    <property type="match status" value="1"/>
</dbReference>
<dbReference type="PROSITE" id="PS50930">
    <property type="entry name" value="HTH_LYTTR"/>
    <property type="match status" value="1"/>
</dbReference>
<dbReference type="GO" id="GO:0003677">
    <property type="term" value="F:DNA binding"/>
    <property type="evidence" value="ECO:0007669"/>
    <property type="project" value="UniProtKB-KW"/>
</dbReference>
<feature type="domain" description="Response regulatory" evidence="2">
    <location>
        <begin position="3"/>
        <end position="114"/>
    </location>
</feature>
<feature type="modified residue" description="4-aspartylphosphate" evidence="1">
    <location>
        <position position="54"/>
    </location>
</feature>
<dbReference type="PANTHER" id="PTHR37299">
    <property type="entry name" value="TRANSCRIPTIONAL REGULATOR-RELATED"/>
    <property type="match status" value="1"/>
</dbReference>
<dbReference type="InterPro" id="IPR001789">
    <property type="entry name" value="Sig_transdc_resp-reg_receiver"/>
</dbReference>
<reference evidence="4 5" key="1">
    <citation type="submission" date="2016-03" db="EMBL/GenBank/DDBJ databases">
        <title>Niastella vici sp. nov., isolated from farmland soil.</title>
        <authorList>
            <person name="Chen L."/>
            <person name="Wang D."/>
            <person name="Yang S."/>
            <person name="Wang G."/>
        </authorList>
    </citation>
    <scope>NUCLEOTIDE SEQUENCE [LARGE SCALE GENOMIC DNA]</scope>
    <source>
        <strain evidence="4 5">DJ57</strain>
    </source>
</reference>
<dbReference type="Proteomes" id="UP000192796">
    <property type="component" value="Unassembled WGS sequence"/>
</dbReference>
<name>A0A1V9FZW7_9BACT</name>
<dbReference type="RefSeq" id="WP_081147447.1">
    <property type="nucleotide sequence ID" value="NZ_LVYD01000044.1"/>
</dbReference>
<keyword evidence="4" id="KW-0238">DNA-binding</keyword>
<sequence length="233" mass="26848">MIKAITVDDEPLALELIEAFCKNFDFLQFEKGFTNTDTAFKYIEKNPVDLLFLDINMPAESGVSFYKSLPHKPMLIFTTSYSEYALESYELNAVDYLLKPFTLSRFEKAVTKACELYNLVHNATASERSKCIMLKVEHGTVKVILDNILFIEGLDNYIKIHVHNQSPVVVRLTMKALLEKLNEKEFIRVHRSYIVPVNRIESFKQKIITIAGEEIPVGKNYEDQLKTLFNPNI</sequence>
<dbReference type="OrthoDB" id="1646880at2"/>
<evidence type="ECO:0000259" key="2">
    <source>
        <dbReference type="PROSITE" id="PS50110"/>
    </source>
</evidence>
<accession>A0A1V9FZW7</accession>
<gene>
    <name evidence="4" type="ORF">A3860_22875</name>
</gene>
<protein>
    <submittedName>
        <fullName evidence="4">DNA-binding response regulator</fullName>
    </submittedName>
</protein>
<evidence type="ECO:0000259" key="3">
    <source>
        <dbReference type="PROSITE" id="PS50930"/>
    </source>
</evidence>
<feature type="domain" description="HTH LytTR-type" evidence="3">
    <location>
        <begin position="132"/>
        <end position="231"/>
    </location>
</feature>
<dbReference type="Gene3D" id="2.40.50.1020">
    <property type="entry name" value="LytTr DNA-binding domain"/>
    <property type="match status" value="1"/>
</dbReference>
<keyword evidence="5" id="KW-1185">Reference proteome</keyword>
<dbReference type="Pfam" id="PF04397">
    <property type="entry name" value="LytTR"/>
    <property type="match status" value="1"/>
</dbReference>
<dbReference type="InterPro" id="IPR046947">
    <property type="entry name" value="LytR-like"/>
</dbReference>
<proteinExistence type="predicted"/>
<dbReference type="EMBL" id="LVYD01000044">
    <property type="protein sequence ID" value="OQP63786.1"/>
    <property type="molecule type" value="Genomic_DNA"/>
</dbReference>
<organism evidence="4 5">
    <name type="scientific">Niastella vici</name>
    <dbReference type="NCBI Taxonomy" id="1703345"/>
    <lineage>
        <taxon>Bacteria</taxon>
        <taxon>Pseudomonadati</taxon>
        <taxon>Bacteroidota</taxon>
        <taxon>Chitinophagia</taxon>
        <taxon>Chitinophagales</taxon>
        <taxon>Chitinophagaceae</taxon>
        <taxon>Niastella</taxon>
    </lineage>
</organism>
<dbReference type="InterPro" id="IPR011006">
    <property type="entry name" value="CheY-like_superfamily"/>
</dbReference>
<comment type="caution">
    <text evidence="4">The sequence shown here is derived from an EMBL/GenBank/DDBJ whole genome shotgun (WGS) entry which is preliminary data.</text>
</comment>
<dbReference type="Pfam" id="PF00072">
    <property type="entry name" value="Response_reg"/>
    <property type="match status" value="1"/>
</dbReference>
<dbReference type="Gene3D" id="3.40.50.2300">
    <property type="match status" value="1"/>
</dbReference>
<dbReference type="SMART" id="SM00850">
    <property type="entry name" value="LytTR"/>
    <property type="match status" value="1"/>
</dbReference>
<evidence type="ECO:0000256" key="1">
    <source>
        <dbReference type="PROSITE-ProRule" id="PRU00169"/>
    </source>
</evidence>